<evidence type="ECO:0000256" key="8">
    <source>
        <dbReference type="ARBA" id="ARBA00023251"/>
    </source>
</evidence>
<dbReference type="InterPro" id="IPR027417">
    <property type="entry name" value="P-loop_NTPase"/>
</dbReference>
<evidence type="ECO:0000313" key="11">
    <source>
        <dbReference type="Proteomes" id="UP000539111"/>
    </source>
</evidence>
<keyword evidence="7" id="KW-0472">Membrane</keyword>
<feature type="domain" description="ABC transporter" evidence="9">
    <location>
        <begin position="15"/>
        <end position="240"/>
    </location>
</feature>
<dbReference type="InterPro" id="IPR017871">
    <property type="entry name" value="ABC_transporter-like_CS"/>
</dbReference>
<evidence type="ECO:0000259" key="9">
    <source>
        <dbReference type="PROSITE" id="PS50893"/>
    </source>
</evidence>
<dbReference type="InterPro" id="IPR050763">
    <property type="entry name" value="ABC_transporter_ATP-binding"/>
</dbReference>
<evidence type="ECO:0000256" key="2">
    <source>
        <dbReference type="ARBA" id="ARBA00022448"/>
    </source>
</evidence>
<evidence type="ECO:0000256" key="5">
    <source>
        <dbReference type="ARBA" id="ARBA00022840"/>
    </source>
</evidence>
<keyword evidence="6" id="KW-1278">Translocase</keyword>
<dbReference type="PANTHER" id="PTHR42711">
    <property type="entry name" value="ABC TRANSPORTER ATP-BINDING PROTEIN"/>
    <property type="match status" value="1"/>
</dbReference>
<dbReference type="Proteomes" id="UP000539111">
    <property type="component" value="Unassembled WGS sequence"/>
</dbReference>
<protein>
    <submittedName>
        <fullName evidence="10">ABC-2 type transport system ATP-binding protein</fullName>
    </submittedName>
</protein>
<name>A0A7Z0D442_9MICO</name>
<comment type="subcellular location">
    <subcellularLocation>
        <location evidence="1">Cell membrane</location>
        <topology evidence="1">Peripheral membrane protein</topology>
    </subcellularLocation>
</comment>
<dbReference type="SUPFAM" id="SSF52540">
    <property type="entry name" value="P-loop containing nucleoside triphosphate hydrolases"/>
    <property type="match status" value="1"/>
</dbReference>
<evidence type="ECO:0000313" key="10">
    <source>
        <dbReference type="EMBL" id="NYI68520.1"/>
    </source>
</evidence>
<evidence type="ECO:0000256" key="4">
    <source>
        <dbReference type="ARBA" id="ARBA00022741"/>
    </source>
</evidence>
<dbReference type="Pfam" id="PF00005">
    <property type="entry name" value="ABC_tran"/>
    <property type="match status" value="1"/>
</dbReference>
<dbReference type="EMBL" id="JACBZP010000001">
    <property type="protein sequence ID" value="NYI68520.1"/>
    <property type="molecule type" value="Genomic_DNA"/>
</dbReference>
<dbReference type="InterPro" id="IPR003439">
    <property type="entry name" value="ABC_transporter-like_ATP-bd"/>
</dbReference>
<evidence type="ECO:0000256" key="3">
    <source>
        <dbReference type="ARBA" id="ARBA00022475"/>
    </source>
</evidence>
<dbReference type="PROSITE" id="PS00211">
    <property type="entry name" value="ABC_TRANSPORTER_1"/>
    <property type="match status" value="1"/>
</dbReference>
<dbReference type="PANTHER" id="PTHR42711:SF16">
    <property type="entry name" value="ABC TRANSPORTER ATP-BINDING PROTEIN"/>
    <property type="match status" value="1"/>
</dbReference>
<reference evidence="10 11" key="1">
    <citation type="submission" date="2020-07" db="EMBL/GenBank/DDBJ databases">
        <title>Sequencing the genomes of 1000 actinobacteria strains.</title>
        <authorList>
            <person name="Klenk H.-P."/>
        </authorList>
    </citation>
    <scope>NUCLEOTIDE SEQUENCE [LARGE SCALE GENOMIC DNA]</scope>
    <source>
        <strain evidence="10 11">DSM 26341</strain>
    </source>
</reference>
<keyword evidence="11" id="KW-1185">Reference proteome</keyword>
<evidence type="ECO:0000256" key="7">
    <source>
        <dbReference type="ARBA" id="ARBA00023136"/>
    </source>
</evidence>
<gene>
    <name evidence="10" type="ORF">BJY26_002826</name>
</gene>
<evidence type="ECO:0000256" key="1">
    <source>
        <dbReference type="ARBA" id="ARBA00004202"/>
    </source>
</evidence>
<keyword evidence="5 10" id="KW-0067">ATP-binding</keyword>
<keyword evidence="8" id="KW-0046">Antibiotic resistance</keyword>
<dbReference type="CDD" id="cd03230">
    <property type="entry name" value="ABC_DR_subfamily_A"/>
    <property type="match status" value="1"/>
</dbReference>
<dbReference type="PROSITE" id="PS50893">
    <property type="entry name" value="ABC_TRANSPORTER_2"/>
    <property type="match status" value="1"/>
</dbReference>
<organism evidence="10 11">
    <name type="scientific">Spelaeicoccus albus</name>
    <dbReference type="NCBI Taxonomy" id="1280376"/>
    <lineage>
        <taxon>Bacteria</taxon>
        <taxon>Bacillati</taxon>
        <taxon>Actinomycetota</taxon>
        <taxon>Actinomycetes</taxon>
        <taxon>Micrococcales</taxon>
        <taxon>Brevibacteriaceae</taxon>
        <taxon>Spelaeicoccus</taxon>
    </lineage>
</organism>
<dbReference type="FunFam" id="3.40.50.300:FF:000589">
    <property type="entry name" value="ABC transporter, ATP-binding subunit"/>
    <property type="match status" value="1"/>
</dbReference>
<sequence length="323" mass="34932">MPMPSVMTAKTSVALDIAGLTKSYGDKVALAGVDLQARPGEITAVLGPNGAGKSTTIECCVGLKDFDAGSITVLGLDPVRHRGEVRAGVGVMLQDGGLPMGARPLEVLTHMSRMYRNPRNVDRLAEQLGITEFTDRTIRRLSGGQRQRVALAAALIGRPRLVFLDEPSAGLDPQARLAVWELIEQLRSSSVAVVLTTHMMEDAERLADHVYIIDKGIVVASGTPAELTRNDEYGTEATYIKFASRTPVHVGRLEELLHDKVDPALVVESAGQERYQVRGPITPELVAAIAYWCQSNGILLSSLTVGRRSLEDVFLELTGRSLR</sequence>
<dbReference type="Gene3D" id="3.40.50.300">
    <property type="entry name" value="P-loop containing nucleotide triphosphate hydrolases"/>
    <property type="match status" value="1"/>
</dbReference>
<keyword evidence="4" id="KW-0547">Nucleotide-binding</keyword>
<keyword evidence="3" id="KW-1003">Cell membrane</keyword>
<comment type="caution">
    <text evidence="10">The sequence shown here is derived from an EMBL/GenBank/DDBJ whole genome shotgun (WGS) entry which is preliminary data.</text>
</comment>
<accession>A0A7Z0D442</accession>
<dbReference type="GO" id="GO:0046677">
    <property type="term" value="P:response to antibiotic"/>
    <property type="evidence" value="ECO:0007669"/>
    <property type="project" value="UniProtKB-KW"/>
</dbReference>
<dbReference type="GO" id="GO:0016887">
    <property type="term" value="F:ATP hydrolysis activity"/>
    <property type="evidence" value="ECO:0007669"/>
    <property type="project" value="InterPro"/>
</dbReference>
<dbReference type="GO" id="GO:0005524">
    <property type="term" value="F:ATP binding"/>
    <property type="evidence" value="ECO:0007669"/>
    <property type="project" value="UniProtKB-KW"/>
</dbReference>
<keyword evidence="2" id="KW-0813">Transport</keyword>
<dbReference type="AlphaFoldDB" id="A0A7Z0D442"/>
<proteinExistence type="predicted"/>
<dbReference type="GO" id="GO:0005886">
    <property type="term" value="C:plasma membrane"/>
    <property type="evidence" value="ECO:0007669"/>
    <property type="project" value="UniProtKB-SubCell"/>
</dbReference>
<evidence type="ECO:0000256" key="6">
    <source>
        <dbReference type="ARBA" id="ARBA00022967"/>
    </source>
</evidence>
<dbReference type="InterPro" id="IPR003593">
    <property type="entry name" value="AAA+_ATPase"/>
</dbReference>
<dbReference type="SMART" id="SM00382">
    <property type="entry name" value="AAA"/>
    <property type="match status" value="1"/>
</dbReference>